<feature type="compositionally biased region" description="Low complexity" evidence="8">
    <location>
        <begin position="136"/>
        <end position="155"/>
    </location>
</feature>
<dbReference type="InterPro" id="IPR001752">
    <property type="entry name" value="Kinesin_motor_dom"/>
</dbReference>
<name>A0A0L0S7I4_ALLM3</name>
<evidence type="ECO:0000256" key="8">
    <source>
        <dbReference type="SAM" id="MobiDB-lite"/>
    </source>
</evidence>
<keyword evidence="5 7" id="KW-0505">Motor protein</keyword>
<protein>
    <recommendedName>
        <fullName evidence="7">Kinesin-like protein</fullName>
    </recommendedName>
</protein>
<dbReference type="VEuPathDB" id="FungiDB:AMAG_03964"/>
<dbReference type="Proteomes" id="UP000054350">
    <property type="component" value="Unassembled WGS sequence"/>
</dbReference>
<feature type="region of interest" description="Disordered" evidence="8">
    <location>
        <begin position="136"/>
        <end position="179"/>
    </location>
</feature>
<dbReference type="PANTHER" id="PTHR47968">
    <property type="entry name" value="CENTROMERE PROTEIN E"/>
    <property type="match status" value="1"/>
</dbReference>
<dbReference type="GO" id="GO:0005874">
    <property type="term" value="C:microtubule"/>
    <property type="evidence" value="ECO:0007669"/>
    <property type="project" value="UniProtKB-KW"/>
</dbReference>
<dbReference type="eggNOG" id="KOG0240">
    <property type="taxonomic scope" value="Eukaryota"/>
</dbReference>
<accession>A0A0L0S7I4</accession>
<dbReference type="InterPro" id="IPR027640">
    <property type="entry name" value="Kinesin-like_fam"/>
</dbReference>
<evidence type="ECO:0000256" key="6">
    <source>
        <dbReference type="PROSITE-ProRule" id="PRU00283"/>
    </source>
</evidence>
<dbReference type="InterPro" id="IPR019821">
    <property type="entry name" value="Kinesin_motor_CS"/>
</dbReference>
<dbReference type="AlphaFoldDB" id="A0A0L0S7I4"/>
<dbReference type="PROSITE" id="PS00411">
    <property type="entry name" value="KINESIN_MOTOR_1"/>
    <property type="match status" value="1"/>
</dbReference>
<dbReference type="PROSITE" id="PS50067">
    <property type="entry name" value="KINESIN_MOTOR_2"/>
    <property type="match status" value="1"/>
</dbReference>
<dbReference type="PANTHER" id="PTHR47968:SF36">
    <property type="entry name" value="KINESIN HEAVY CHAIN ISOFORM X1"/>
    <property type="match status" value="1"/>
</dbReference>
<dbReference type="SUPFAM" id="SSF52540">
    <property type="entry name" value="P-loop containing nucleoside triphosphate hydrolases"/>
    <property type="match status" value="1"/>
</dbReference>
<dbReference type="EMBL" id="GG745333">
    <property type="protein sequence ID" value="KNE58385.1"/>
    <property type="molecule type" value="Genomic_DNA"/>
</dbReference>
<dbReference type="eggNOG" id="KOG4280">
    <property type="taxonomic scope" value="Eukaryota"/>
</dbReference>
<evidence type="ECO:0000256" key="4">
    <source>
        <dbReference type="ARBA" id="ARBA00023054"/>
    </source>
</evidence>
<dbReference type="InterPro" id="IPR036961">
    <property type="entry name" value="Kinesin_motor_dom_sf"/>
</dbReference>
<dbReference type="Pfam" id="PF00225">
    <property type="entry name" value="Kinesin"/>
    <property type="match status" value="2"/>
</dbReference>
<dbReference type="SMART" id="SM00129">
    <property type="entry name" value="KISc"/>
    <property type="match status" value="1"/>
</dbReference>
<organism evidence="10 11">
    <name type="scientific">Allomyces macrogynus (strain ATCC 38327)</name>
    <name type="common">Allomyces javanicus var. macrogynus</name>
    <dbReference type="NCBI Taxonomy" id="578462"/>
    <lineage>
        <taxon>Eukaryota</taxon>
        <taxon>Fungi</taxon>
        <taxon>Fungi incertae sedis</taxon>
        <taxon>Blastocladiomycota</taxon>
        <taxon>Blastocladiomycetes</taxon>
        <taxon>Blastocladiales</taxon>
        <taxon>Blastocladiaceae</taxon>
        <taxon>Allomyces</taxon>
    </lineage>
</organism>
<keyword evidence="1 7" id="KW-0493">Microtubule</keyword>
<reference evidence="10 11" key="1">
    <citation type="submission" date="2009-11" db="EMBL/GenBank/DDBJ databases">
        <title>Annotation of Allomyces macrogynus ATCC 38327.</title>
        <authorList>
            <consortium name="The Broad Institute Genome Sequencing Platform"/>
            <person name="Russ C."/>
            <person name="Cuomo C."/>
            <person name="Burger G."/>
            <person name="Gray M.W."/>
            <person name="Holland P.W.H."/>
            <person name="King N."/>
            <person name="Lang F.B.F."/>
            <person name="Roger A.J."/>
            <person name="Ruiz-Trillo I."/>
            <person name="Young S.K."/>
            <person name="Zeng Q."/>
            <person name="Gargeya S."/>
            <person name="Fitzgerald M."/>
            <person name="Haas B."/>
            <person name="Abouelleil A."/>
            <person name="Alvarado L."/>
            <person name="Arachchi H.M."/>
            <person name="Berlin A."/>
            <person name="Chapman S.B."/>
            <person name="Gearin G."/>
            <person name="Goldberg J."/>
            <person name="Griggs A."/>
            <person name="Gujja S."/>
            <person name="Hansen M."/>
            <person name="Heiman D."/>
            <person name="Howarth C."/>
            <person name="Larimer J."/>
            <person name="Lui A."/>
            <person name="MacDonald P.J.P."/>
            <person name="McCowen C."/>
            <person name="Montmayeur A."/>
            <person name="Murphy C."/>
            <person name="Neiman D."/>
            <person name="Pearson M."/>
            <person name="Priest M."/>
            <person name="Roberts A."/>
            <person name="Saif S."/>
            <person name="Shea T."/>
            <person name="Sisk P."/>
            <person name="Stolte C."/>
            <person name="Sykes S."/>
            <person name="Wortman J."/>
            <person name="Nusbaum C."/>
            <person name="Birren B."/>
        </authorList>
    </citation>
    <scope>NUCLEOTIDE SEQUENCE [LARGE SCALE GENOMIC DNA]</scope>
    <source>
        <strain evidence="10 11">ATCC 38327</strain>
    </source>
</reference>
<dbReference type="GO" id="GO:0005524">
    <property type="term" value="F:ATP binding"/>
    <property type="evidence" value="ECO:0007669"/>
    <property type="project" value="UniProtKB-KW"/>
</dbReference>
<dbReference type="OrthoDB" id="3176171at2759"/>
<dbReference type="GO" id="GO:0007018">
    <property type="term" value="P:microtubule-based movement"/>
    <property type="evidence" value="ECO:0007669"/>
    <property type="project" value="InterPro"/>
</dbReference>
<reference evidence="11" key="2">
    <citation type="submission" date="2009-11" db="EMBL/GenBank/DDBJ databases">
        <title>The Genome Sequence of Allomyces macrogynus strain ATCC 38327.</title>
        <authorList>
            <consortium name="The Broad Institute Genome Sequencing Platform"/>
            <person name="Russ C."/>
            <person name="Cuomo C."/>
            <person name="Shea T."/>
            <person name="Young S.K."/>
            <person name="Zeng Q."/>
            <person name="Koehrsen M."/>
            <person name="Haas B."/>
            <person name="Borodovsky M."/>
            <person name="Guigo R."/>
            <person name="Alvarado L."/>
            <person name="Berlin A."/>
            <person name="Borenstein D."/>
            <person name="Chen Z."/>
            <person name="Engels R."/>
            <person name="Freedman E."/>
            <person name="Gellesch M."/>
            <person name="Goldberg J."/>
            <person name="Griggs A."/>
            <person name="Gujja S."/>
            <person name="Heiman D."/>
            <person name="Hepburn T."/>
            <person name="Howarth C."/>
            <person name="Jen D."/>
            <person name="Larson L."/>
            <person name="Lewis B."/>
            <person name="Mehta T."/>
            <person name="Park D."/>
            <person name="Pearson M."/>
            <person name="Roberts A."/>
            <person name="Saif S."/>
            <person name="Shenoy N."/>
            <person name="Sisk P."/>
            <person name="Stolte C."/>
            <person name="Sykes S."/>
            <person name="Walk T."/>
            <person name="White J."/>
            <person name="Yandava C."/>
            <person name="Burger G."/>
            <person name="Gray M.W."/>
            <person name="Holland P.W.H."/>
            <person name="King N."/>
            <person name="Lang F.B.F."/>
            <person name="Roger A.J."/>
            <person name="Ruiz-Trillo I."/>
            <person name="Lander E."/>
            <person name="Nusbaum C."/>
        </authorList>
    </citation>
    <scope>NUCLEOTIDE SEQUENCE [LARGE SCALE GENOMIC DNA]</scope>
    <source>
        <strain evidence="11">ATCC 38327</strain>
    </source>
</reference>
<keyword evidence="11" id="KW-1185">Reference proteome</keyword>
<evidence type="ECO:0000259" key="9">
    <source>
        <dbReference type="PROSITE" id="PS50067"/>
    </source>
</evidence>
<keyword evidence="4" id="KW-0175">Coiled coil</keyword>
<evidence type="ECO:0000256" key="3">
    <source>
        <dbReference type="ARBA" id="ARBA00022840"/>
    </source>
</evidence>
<feature type="domain" description="Kinesin motor" evidence="9">
    <location>
        <begin position="1"/>
        <end position="350"/>
    </location>
</feature>
<keyword evidence="2 7" id="KW-0547">Nucleotide-binding</keyword>
<dbReference type="GO" id="GO:0008017">
    <property type="term" value="F:microtubule binding"/>
    <property type="evidence" value="ECO:0007669"/>
    <property type="project" value="InterPro"/>
</dbReference>
<sequence>MARDQHRFVYKVRLSYMHNYQERIYDLLATDMPDDLQDAPDLALREHPELGIFVEGLTEHAVRSINDVNAMLQLGQSRLVFAETKMNRHSSRSLAICFLTVERAPNRAFGLAASMSRTSFNLLSASSSVAGASAGLQRSATPTSPTSPVPATTLSGSSSLRPPSALGSNLAPPTASAPSSFFAPRPSIFYTPGEDDLELDDDDEHAHAAAEDMFAGQDPDVVVRGRLTLCDLAGSERVKKTLATGQQLNEAKDINLSLLELGNVIQALAEAKEHNPFHNATLTQLLQESLGGNCLTSLIVRFRGYLRIGFASMYSFCSSSPDDQVCVSPTRKDLSETKGTLLFGFRAMRIKTHARVNVVWTTRSWPRSSRKR</sequence>
<evidence type="ECO:0000313" key="10">
    <source>
        <dbReference type="EMBL" id="KNE58385.1"/>
    </source>
</evidence>
<dbReference type="GO" id="GO:0003777">
    <property type="term" value="F:microtubule motor activity"/>
    <property type="evidence" value="ECO:0007669"/>
    <property type="project" value="InterPro"/>
</dbReference>
<dbReference type="STRING" id="578462.A0A0L0S7I4"/>
<dbReference type="InterPro" id="IPR027417">
    <property type="entry name" value="P-loop_NTPase"/>
</dbReference>
<evidence type="ECO:0000313" key="11">
    <source>
        <dbReference type="Proteomes" id="UP000054350"/>
    </source>
</evidence>
<evidence type="ECO:0000256" key="7">
    <source>
        <dbReference type="RuleBase" id="RU000394"/>
    </source>
</evidence>
<gene>
    <name evidence="10" type="ORF">AMAG_03964</name>
</gene>
<keyword evidence="3 7" id="KW-0067">ATP-binding</keyword>
<evidence type="ECO:0000256" key="5">
    <source>
        <dbReference type="ARBA" id="ARBA00023175"/>
    </source>
</evidence>
<evidence type="ECO:0000256" key="1">
    <source>
        <dbReference type="ARBA" id="ARBA00022701"/>
    </source>
</evidence>
<evidence type="ECO:0000256" key="2">
    <source>
        <dbReference type="ARBA" id="ARBA00022741"/>
    </source>
</evidence>
<comment type="similarity">
    <text evidence="6 7">Belongs to the TRAFAC class myosin-kinesin ATPase superfamily. Kinesin family.</text>
</comment>
<proteinExistence type="inferred from homology"/>
<comment type="caution">
    <text evidence="6">Lacks conserved residue(s) required for the propagation of feature annotation.</text>
</comment>
<dbReference type="Gene3D" id="3.40.850.10">
    <property type="entry name" value="Kinesin motor domain"/>
    <property type="match status" value="2"/>
</dbReference>